<dbReference type="SUPFAM" id="SSF58104">
    <property type="entry name" value="Methyl-accepting chemotaxis protein (MCP) signaling domain"/>
    <property type="match status" value="1"/>
</dbReference>
<keyword evidence="2" id="KW-1003">Cell membrane</keyword>
<gene>
    <name evidence="10" type="ORF">DFP95_10134</name>
</gene>
<dbReference type="Pfam" id="PF00015">
    <property type="entry name" value="MCPsignal"/>
    <property type="match status" value="1"/>
</dbReference>
<dbReference type="PROSITE" id="PS50111">
    <property type="entry name" value="CHEMOTAXIS_TRANSDUC_2"/>
    <property type="match status" value="1"/>
</dbReference>
<feature type="transmembrane region" description="Helical" evidence="7">
    <location>
        <begin position="275"/>
        <end position="298"/>
    </location>
</feature>
<dbReference type="CDD" id="cd06225">
    <property type="entry name" value="HAMP"/>
    <property type="match status" value="1"/>
</dbReference>
<keyword evidence="4 6" id="KW-0807">Transducer</keyword>
<dbReference type="Pfam" id="PF00672">
    <property type="entry name" value="HAMP"/>
    <property type="match status" value="1"/>
</dbReference>
<dbReference type="PANTHER" id="PTHR32089:SF112">
    <property type="entry name" value="LYSOZYME-LIKE PROTEIN-RELATED"/>
    <property type="match status" value="1"/>
</dbReference>
<dbReference type="GO" id="GO:0007165">
    <property type="term" value="P:signal transduction"/>
    <property type="evidence" value="ECO:0007669"/>
    <property type="project" value="UniProtKB-KW"/>
</dbReference>
<evidence type="ECO:0000313" key="11">
    <source>
        <dbReference type="Proteomes" id="UP000256869"/>
    </source>
</evidence>
<name>A0A3D9IWQ1_9BACL</name>
<organism evidence="10 11">
    <name type="scientific">Cohnella lupini</name>
    <dbReference type="NCBI Taxonomy" id="1294267"/>
    <lineage>
        <taxon>Bacteria</taxon>
        <taxon>Bacillati</taxon>
        <taxon>Bacillota</taxon>
        <taxon>Bacilli</taxon>
        <taxon>Bacillales</taxon>
        <taxon>Paenibacillaceae</taxon>
        <taxon>Cohnella</taxon>
    </lineage>
</organism>
<feature type="transmembrane region" description="Helical" evidence="7">
    <location>
        <begin position="12"/>
        <end position="31"/>
    </location>
</feature>
<comment type="subcellular location">
    <subcellularLocation>
        <location evidence="1">Cell membrane</location>
    </subcellularLocation>
</comment>
<dbReference type="Gene3D" id="6.10.340.10">
    <property type="match status" value="1"/>
</dbReference>
<evidence type="ECO:0000256" key="6">
    <source>
        <dbReference type="PROSITE-ProRule" id="PRU00284"/>
    </source>
</evidence>
<evidence type="ECO:0000259" key="9">
    <source>
        <dbReference type="PROSITE" id="PS50885"/>
    </source>
</evidence>
<dbReference type="GO" id="GO:0005886">
    <property type="term" value="C:plasma membrane"/>
    <property type="evidence" value="ECO:0007669"/>
    <property type="project" value="UniProtKB-SubCell"/>
</dbReference>
<dbReference type="SMART" id="SM00283">
    <property type="entry name" value="MA"/>
    <property type="match status" value="1"/>
</dbReference>
<reference evidence="10 11" key="1">
    <citation type="submission" date="2018-07" db="EMBL/GenBank/DDBJ databases">
        <title>Genomic Encyclopedia of Type Strains, Phase III (KMG-III): the genomes of soil and plant-associated and newly described type strains.</title>
        <authorList>
            <person name="Whitman W."/>
        </authorList>
    </citation>
    <scope>NUCLEOTIDE SEQUENCE [LARGE SCALE GENOMIC DNA]</scope>
    <source>
        <strain evidence="10 11">CECT 8236</strain>
    </source>
</reference>
<evidence type="ECO:0000256" key="3">
    <source>
        <dbReference type="ARBA" id="ARBA00023136"/>
    </source>
</evidence>
<proteinExistence type="inferred from homology"/>
<protein>
    <submittedName>
        <fullName evidence="10">Methyl-accepting chemotaxis protein</fullName>
    </submittedName>
</protein>
<dbReference type="PANTHER" id="PTHR32089">
    <property type="entry name" value="METHYL-ACCEPTING CHEMOTAXIS PROTEIN MCPB"/>
    <property type="match status" value="1"/>
</dbReference>
<keyword evidence="7" id="KW-0812">Transmembrane</keyword>
<dbReference type="EMBL" id="QRDY01000001">
    <property type="protein sequence ID" value="RED65546.1"/>
    <property type="molecule type" value="Genomic_DNA"/>
</dbReference>
<evidence type="ECO:0000313" key="10">
    <source>
        <dbReference type="EMBL" id="RED65546.1"/>
    </source>
</evidence>
<dbReference type="PROSITE" id="PS50885">
    <property type="entry name" value="HAMP"/>
    <property type="match status" value="1"/>
</dbReference>
<accession>A0A3D9IWQ1</accession>
<dbReference type="InterPro" id="IPR004089">
    <property type="entry name" value="MCPsignal_dom"/>
</dbReference>
<dbReference type="OrthoDB" id="9760371at2"/>
<dbReference type="Proteomes" id="UP000256869">
    <property type="component" value="Unassembled WGS sequence"/>
</dbReference>
<keyword evidence="3 7" id="KW-0472">Membrane</keyword>
<dbReference type="InterPro" id="IPR003660">
    <property type="entry name" value="HAMP_dom"/>
</dbReference>
<comment type="similarity">
    <text evidence="5">Belongs to the methyl-accepting chemotaxis (MCP) protein family.</text>
</comment>
<evidence type="ECO:0000259" key="8">
    <source>
        <dbReference type="PROSITE" id="PS50111"/>
    </source>
</evidence>
<evidence type="ECO:0000256" key="4">
    <source>
        <dbReference type="ARBA" id="ARBA00023224"/>
    </source>
</evidence>
<comment type="caution">
    <text evidence="10">The sequence shown here is derived from an EMBL/GenBank/DDBJ whole genome shotgun (WGS) entry which is preliminary data.</text>
</comment>
<sequence>MHAFRSVGAKLFILFFVSTFVSVLLVGLVSYKKSQSIIEEKMESVSQITVKEASEKIGLMLKQFEDMSLQFSTSRELQHQLDTIFDASADPAEQMNAKITIQDTLNQIARTNTFIKSIALFNTANEKETISSVSTGLIPIDRNAEWYEKVTGMKGTALWLPMVENGYTGLAKGNLFALSRMISKFLIVFEIDSAMLSQTMDAIHFSETSKMILTDDTGTILLSSVPGDAGQAFAESGQSKHNLIVSEPLKKTAWTLTGIAPLKELVADTKVIRNITYIMCVIAALAALAIGYLIILYIGKPLIKIRNMLNEGAKGNLDARLSMGRNDEIGEVARSFDTMMRQMKRLIEQTRLSANKVSNTSSTLLHVSQSTAASSGEISTATGEIAQGSTQLAAEADQVYRIVESMNSDLLSVVSSTDEINVPSMEVKSSSTEGKLFMQNVFRMTVESEKSIDLLVRRVTKLEASTGELQKVFGLMNQITKDSKILSLNAGIEATRSSAQNGGFKVIAKEMGLLSDQTHTSLHTVNRLAETIQEEISQTVVALKEALPILRNQIHSVRTANDIFNYVNERSEQFTLHVDRIKRNVLQLETKHQVLNKSIANVSSFSQQASATSEQVASISTGQLQSSREVVEIARELESLSLALQETLDDFT</sequence>
<feature type="domain" description="Methyl-accepting transducer" evidence="8">
    <location>
        <begin position="367"/>
        <end position="617"/>
    </location>
</feature>
<keyword evidence="7" id="KW-1133">Transmembrane helix</keyword>
<evidence type="ECO:0000256" key="1">
    <source>
        <dbReference type="ARBA" id="ARBA00004236"/>
    </source>
</evidence>
<feature type="domain" description="HAMP" evidence="9">
    <location>
        <begin position="296"/>
        <end position="348"/>
    </location>
</feature>
<dbReference type="AlphaFoldDB" id="A0A3D9IWQ1"/>
<evidence type="ECO:0000256" key="7">
    <source>
        <dbReference type="SAM" id="Phobius"/>
    </source>
</evidence>
<dbReference type="SMART" id="SM00304">
    <property type="entry name" value="HAMP"/>
    <property type="match status" value="1"/>
</dbReference>
<evidence type="ECO:0000256" key="5">
    <source>
        <dbReference type="ARBA" id="ARBA00029447"/>
    </source>
</evidence>
<evidence type="ECO:0000256" key="2">
    <source>
        <dbReference type="ARBA" id="ARBA00022475"/>
    </source>
</evidence>
<dbReference type="RefSeq" id="WP_115990490.1">
    <property type="nucleotide sequence ID" value="NZ_QRDY01000001.1"/>
</dbReference>
<keyword evidence="11" id="KW-1185">Reference proteome</keyword>
<dbReference type="Gene3D" id="1.10.287.950">
    <property type="entry name" value="Methyl-accepting chemotaxis protein"/>
    <property type="match status" value="1"/>
</dbReference>